<reference evidence="13" key="3">
    <citation type="submission" date="2025-04" db="UniProtKB">
        <authorList>
            <consortium name="RefSeq"/>
        </authorList>
    </citation>
    <scope>IDENTIFICATION</scope>
    <source>
        <strain evidence="13">Nigerian</strain>
        <tissue evidence="13">Liver and blood</tissue>
    </source>
</reference>
<accession>A0A803JJI1</accession>
<dbReference type="KEGG" id="xtr:116411514"/>
<feature type="chain" id="PRO_5044662889" evidence="9">
    <location>
        <begin position="19"/>
        <end position="168"/>
    </location>
</feature>
<gene>
    <name evidence="11 13 14" type="primary">LOC116411514</name>
</gene>
<dbReference type="AGR" id="Xenbase:XB-GENE-29097147"/>
<dbReference type="InterPro" id="IPR051941">
    <property type="entry name" value="BG_Antigen-Binding_Lectin"/>
</dbReference>
<evidence type="ECO:0000313" key="11">
    <source>
        <dbReference type="Ensembl" id="ENSXETP00000108103"/>
    </source>
</evidence>
<proteinExistence type="inferred from homology"/>
<dbReference type="GO" id="GO:0046872">
    <property type="term" value="F:metal ion binding"/>
    <property type="evidence" value="ECO:0007669"/>
    <property type="project" value="UniProtKB-KW"/>
</dbReference>
<dbReference type="GeneTree" id="ENSGT01060000248575"/>
<comment type="subunit">
    <text evidence="3">Homotrimer.</text>
</comment>
<dbReference type="GO" id="GO:0010185">
    <property type="term" value="P:regulation of cellular defense response"/>
    <property type="evidence" value="ECO:0007669"/>
    <property type="project" value="UniProtKB-ARBA"/>
</dbReference>
<dbReference type="PANTHER" id="PTHR45713">
    <property type="entry name" value="FTP DOMAIN-CONTAINING PROTEIN"/>
    <property type="match status" value="1"/>
</dbReference>
<comment type="function">
    <text evidence="1">Acts as a defensive agent. Recognizes blood group fucosylated oligosaccharides including A, B, H and Lewis B-type antigens. Does not recognize Lewis A antigen and has low affinity for monovalent haptens.</text>
</comment>
<evidence type="ECO:0000256" key="9">
    <source>
        <dbReference type="SAM" id="SignalP"/>
    </source>
</evidence>
<reference evidence="11" key="2">
    <citation type="submission" date="2021-03" db="UniProtKB">
        <authorList>
            <consortium name="Ensembl"/>
        </authorList>
    </citation>
    <scope>IDENTIFICATION</scope>
</reference>
<feature type="region of interest" description="Disordered" evidence="8">
    <location>
        <begin position="35"/>
        <end position="68"/>
    </location>
</feature>
<evidence type="ECO:0000256" key="7">
    <source>
        <dbReference type="ARBA" id="ARBA00023157"/>
    </source>
</evidence>
<dbReference type="SUPFAM" id="SSF49785">
    <property type="entry name" value="Galactose-binding domain-like"/>
    <property type="match status" value="1"/>
</dbReference>
<evidence type="ECO:0000256" key="2">
    <source>
        <dbReference type="ARBA" id="ARBA00010147"/>
    </source>
</evidence>
<dbReference type="Ensembl" id="ENSXETT00000110209">
    <property type="protein sequence ID" value="ENSXETP00000108103"/>
    <property type="gene ID" value="ENSXETG00000049440"/>
</dbReference>
<keyword evidence="12" id="KW-1185">Reference proteome</keyword>
<dbReference type="OrthoDB" id="547680at2759"/>
<dbReference type="GO" id="GO:0001868">
    <property type="term" value="P:regulation of complement activation, lectin pathway"/>
    <property type="evidence" value="ECO:0007669"/>
    <property type="project" value="UniProtKB-ARBA"/>
</dbReference>
<dbReference type="SMART" id="SM00607">
    <property type="entry name" value="FTP"/>
    <property type="match status" value="1"/>
</dbReference>
<keyword evidence="6" id="KW-0106">Calcium</keyword>
<evidence type="ECO:0000256" key="4">
    <source>
        <dbReference type="ARBA" id="ARBA00022723"/>
    </source>
</evidence>
<protein>
    <submittedName>
        <fullName evidence="11 13">Fucolectin-1-like</fullName>
    </submittedName>
</protein>
<dbReference type="Xenbase" id="XB-GENE-29097147">
    <property type="gene designation" value="LOC116411514"/>
</dbReference>
<dbReference type="Pfam" id="PF22633">
    <property type="entry name" value="F5_F8_type_C_2"/>
    <property type="match status" value="1"/>
</dbReference>
<evidence type="ECO:0000259" key="10">
    <source>
        <dbReference type="SMART" id="SM00607"/>
    </source>
</evidence>
<keyword evidence="9" id="KW-0732">Signal</keyword>
<dbReference type="PANTHER" id="PTHR45713:SF14">
    <property type="entry name" value="FUCOLECTIN-1-LIKE"/>
    <property type="match status" value="1"/>
</dbReference>
<sequence length="168" mass="18304">MKLLLCLAAFGTMGLVWGCQPPPRAPNLARKGSATQISTFPPDASADKAIDGKRDPDYSHKSCSQTNNEPSPWWRLDLKRTYKVSVVVVTNGNRNPELLLGAQIRVGDSPNNNNDVCANITDTSRNPISICCNERAGRYLSVGIPGRSATLTLCEVQVYGRLARKKTC</sequence>
<evidence type="ECO:0000313" key="13">
    <source>
        <dbReference type="RefSeq" id="XP_031759758.1"/>
    </source>
</evidence>
<dbReference type="Proteomes" id="UP000008143">
    <property type="component" value="Chromosome 6"/>
</dbReference>
<keyword evidence="4" id="KW-0479">Metal-binding</keyword>
<dbReference type="GO" id="GO:0042806">
    <property type="term" value="F:fucose binding"/>
    <property type="evidence" value="ECO:0007669"/>
    <property type="project" value="UniProtKB-ARBA"/>
</dbReference>
<dbReference type="GeneID" id="116411514"/>
<evidence type="ECO:0000256" key="8">
    <source>
        <dbReference type="SAM" id="MobiDB-lite"/>
    </source>
</evidence>
<evidence type="ECO:0000256" key="1">
    <source>
        <dbReference type="ARBA" id="ARBA00002219"/>
    </source>
</evidence>
<keyword evidence="5" id="KW-0430">Lectin</keyword>
<dbReference type="InterPro" id="IPR008979">
    <property type="entry name" value="Galactose-bd-like_sf"/>
</dbReference>
<evidence type="ECO:0000256" key="6">
    <source>
        <dbReference type="ARBA" id="ARBA00022837"/>
    </source>
</evidence>
<dbReference type="Gene3D" id="2.60.120.260">
    <property type="entry name" value="Galactose-binding domain-like"/>
    <property type="match status" value="1"/>
</dbReference>
<feature type="compositionally biased region" description="Basic and acidic residues" evidence="8">
    <location>
        <begin position="45"/>
        <end position="60"/>
    </location>
</feature>
<organism evidence="11">
    <name type="scientific">Xenopus tropicalis</name>
    <name type="common">Western clawed frog</name>
    <name type="synonym">Silurana tropicalis</name>
    <dbReference type="NCBI Taxonomy" id="8364"/>
    <lineage>
        <taxon>Eukaryota</taxon>
        <taxon>Metazoa</taxon>
        <taxon>Chordata</taxon>
        <taxon>Craniata</taxon>
        <taxon>Vertebrata</taxon>
        <taxon>Euteleostomi</taxon>
        <taxon>Amphibia</taxon>
        <taxon>Batrachia</taxon>
        <taxon>Anura</taxon>
        <taxon>Pipoidea</taxon>
        <taxon>Pipidae</taxon>
        <taxon>Xenopodinae</taxon>
        <taxon>Xenopus</taxon>
        <taxon>Silurana</taxon>
    </lineage>
</organism>
<evidence type="ECO:0000313" key="12">
    <source>
        <dbReference type="Proteomes" id="UP000008143"/>
    </source>
</evidence>
<evidence type="ECO:0000313" key="14">
    <source>
        <dbReference type="Xenbase" id="XB-GENE-29097147"/>
    </source>
</evidence>
<evidence type="ECO:0000256" key="3">
    <source>
        <dbReference type="ARBA" id="ARBA00011233"/>
    </source>
</evidence>
<dbReference type="AlphaFoldDB" id="A0A803JJI1"/>
<dbReference type="OMA" id="ICCNERA"/>
<reference evidence="11" key="1">
    <citation type="journal article" date="2010" name="Science">
        <title>The genome of the Western clawed frog Xenopus tropicalis.</title>
        <authorList>
            <person name="Hellsten U."/>
            <person name="Harland R.M."/>
            <person name="Gilchrist M.J."/>
            <person name="Hendrix D."/>
            <person name="Jurka J."/>
            <person name="Kapitonov V."/>
            <person name="Ovcharenko I."/>
            <person name="Putnam N.H."/>
            <person name="Shu S."/>
            <person name="Taher L."/>
            <person name="Blitz I.L."/>
            <person name="Blumberg B."/>
            <person name="Dichmann D.S."/>
            <person name="Dubchak I."/>
            <person name="Amaya E."/>
            <person name="Detter J.C."/>
            <person name="Fletcher R."/>
            <person name="Gerhard D.S."/>
            <person name="Goodstein D."/>
            <person name="Graves T."/>
            <person name="Grigoriev I.V."/>
            <person name="Grimwood J."/>
            <person name="Kawashima T."/>
            <person name="Lindquist E."/>
            <person name="Lucas S.M."/>
            <person name="Mead P.E."/>
            <person name="Mitros T."/>
            <person name="Ogino H."/>
            <person name="Ohta Y."/>
            <person name="Poliakov A.V."/>
            <person name="Pollet N."/>
            <person name="Robert J."/>
            <person name="Salamov A."/>
            <person name="Sater A.K."/>
            <person name="Schmutz J."/>
            <person name="Terry A."/>
            <person name="Vize P.D."/>
            <person name="Warren W.C."/>
            <person name="Wells D."/>
            <person name="Wills A."/>
            <person name="Wilson R.K."/>
            <person name="Zimmerman L.B."/>
            <person name="Zorn A.M."/>
            <person name="Grainger R."/>
            <person name="Grammer T."/>
            <person name="Khokha M.K."/>
            <person name="Richardson P.M."/>
            <person name="Rokhsar D.S."/>
        </authorList>
    </citation>
    <scope>NUCLEOTIDE SEQUENCE [LARGE SCALE GENOMIC DNA]</scope>
    <source>
        <strain evidence="11">Nigerian</strain>
    </source>
</reference>
<dbReference type="InterPro" id="IPR006585">
    <property type="entry name" value="FTP1"/>
</dbReference>
<feature type="signal peptide" evidence="9">
    <location>
        <begin position="1"/>
        <end position="18"/>
    </location>
</feature>
<evidence type="ECO:0000256" key="5">
    <source>
        <dbReference type="ARBA" id="ARBA00022734"/>
    </source>
</evidence>
<dbReference type="RefSeq" id="XP_031759758.1">
    <property type="nucleotide sequence ID" value="XM_031903898.1"/>
</dbReference>
<comment type="similarity">
    <text evidence="2">Belongs to the fucolectin family.</text>
</comment>
<keyword evidence="7" id="KW-1015">Disulfide bond</keyword>
<feature type="domain" description="Fucolectin tachylectin-4 pentraxin-1" evidence="10">
    <location>
        <begin position="25"/>
        <end position="165"/>
    </location>
</feature>
<name>A0A803JJI1_XENTR</name>